<dbReference type="Gene3D" id="3.40.50.2000">
    <property type="entry name" value="Glycogen Phosphorylase B"/>
    <property type="match status" value="2"/>
</dbReference>
<dbReference type="SUPFAM" id="SSF53756">
    <property type="entry name" value="UDP-Glycosyltransferase/glycogen phosphorylase"/>
    <property type="match status" value="1"/>
</dbReference>
<dbReference type="GO" id="GO:0005829">
    <property type="term" value="C:cytosol"/>
    <property type="evidence" value="ECO:0007669"/>
    <property type="project" value="TreeGrafter"/>
</dbReference>
<reference evidence="3 4" key="1">
    <citation type="submission" date="2016-05" db="EMBL/GenBank/DDBJ databases">
        <title>Diversity and Homogeneity among Thermoacidophilic Verrucomicrobia Methanotrophs Linked with Geographical Origin.</title>
        <authorList>
            <person name="Erikstad H.-A."/>
            <person name="Smestad N.B."/>
            <person name="Ceballos R.M."/>
            <person name="Birkeland N.-K."/>
        </authorList>
    </citation>
    <scope>NUCLEOTIDE SEQUENCE [LARGE SCALE GENOMIC DNA]</scope>
    <source>
        <strain evidence="3 4">Phi</strain>
    </source>
</reference>
<gene>
    <name evidence="3" type="ORF">A7Q10_01030</name>
</gene>
<dbReference type="AlphaFoldDB" id="A0A4Y8PAN2"/>
<organism evidence="3 4">
    <name type="scientific">Methylacidiphilum caldifontis</name>
    <dbReference type="NCBI Taxonomy" id="2795386"/>
    <lineage>
        <taxon>Bacteria</taxon>
        <taxon>Pseudomonadati</taxon>
        <taxon>Verrucomicrobiota</taxon>
        <taxon>Methylacidiphilae</taxon>
        <taxon>Methylacidiphilales</taxon>
        <taxon>Methylacidiphilaceae</taxon>
        <taxon>Methylacidiphilum (ex Ratnadevi et al. 2023)</taxon>
    </lineage>
</organism>
<evidence type="ECO:0000313" key="3">
    <source>
        <dbReference type="EMBL" id="TFE67472.1"/>
    </source>
</evidence>
<evidence type="ECO:0000256" key="1">
    <source>
        <dbReference type="ARBA" id="ARBA00022676"/>
    </source>
</evidence>
<evidence type="ECO:0000256" key="2">
    <source>
        <dbReference type="ARBA" id="ARBA00022679"/>
    </source>
</evidence>
<dbReference type="EMBL" id="LXQC01000154">
    <property type="protein sequence ID" value="TFE67472.1"/>
    <property type="molecule type" value="Genomic_DNA"/>
</dbReference>
<name>A0A4Y8PAN2_9BACT</name>
<dbReference type="Pfam" id="PF01075">
    <property type="entry name" value="Glyco_transf_9"/>
    <property type="match status" value="1"/>
</dbReference>
<dbReference type="CDD" id="cd03789">
    <property type="entry name" value="GT9_LPS_heptosyltransferase"/>
    <property type="match status" value="1"/>
</dbReference>
<dbReference type="RefSeq" id="WP_134440480.1">
    <property type="nucleotide sequence ID" value="NZ_LXQC01000154.1"/>
</dbReference>
<dbReference type="InterPro" id="IPR051199">
    <property type="entry name" value="LPS_LOS_Heptosyltrfase"/>
</dbReference>
<dbReference type="GO" id="GO:0009244">
    <property type="term" value="P:lipopolysaccharide core region biosynthetic process"/>
    <property type="evidence" value="ECO:0007669"/>
    <property type="project" value="TreeGrafter"/>
</dbReference>
<dbReference type="PANTHER" id="PTHR30160:SF23">
    <property type="match status" value="1"/>
</dbReference>
<protein>
    <submittedName>
        <fullName evidence="3">ADP-heptose--LPS heptosyltransferase</fullName>
    </submittedName>
</protein>
<sequence>MAKQFEARNIVVIRGGGLGDFIHTLPALFVLRNHYSFARIDLLGTPRYGILGEKRYYFDKVYDIESSFFTPLFSEEGKLGSKLLEFFSHIDLVLCYSPDNQGVLRRNIEGCGVKKIIYCPPFPGQGNVLEWLLQPVVELGIIDSVNKSIPPPLIFLSSEDEKNALTVLSGLKSNQKIVALHPGSGNPKKNWPSKSWKTFCQELKKRGYNVVLILGPAELDRVELKSIPADLKVINLELPTVAAILKKSALYCGHDSGLTHLAVSVGCPTIALFGPTDPYIWMYRNIDKKRCRVLWNRGEKVSFLVDEVLYCVFEMLEECNHDYAVDILR</sequence>
<comment type="caution">
    <text evidence="3">The sequence shown here is derived from an EMBL/GenBank/DDBJ whole genome shotgun (WGS) entry which is preliminary data.</text>
</comment>
<keyword evidence="4" id="KW-1185">Reference proteome</keyword>
<dbReference type="GO" id="GO:0008713">
    <property type="term" value="F:ADP-heptose-lipopolysaccharide heptosyltransferase activity"/>
    <property type="evidence" value="ECO:0007669"/>
    <property type="project" value="TreeGrafter"/>
</dbReference>
<proteinExistence type="predicted"/>
<dbReference type="InterPro" id="IPR002201">
    <property type="entry name" value="Glyco_trans_9"/>
</dbReference>
<keyword evidence="2 3" id="KW-0808">Transferase</keyword>
<dbReference type="OrthoDB" id="9795016at2"/>
<keyword evidence="1" id="KW-0328">Glycosyltransferase</keyword>
<accession>A0A4Y8PAN2</accession>
<dbReference type="PANTHER" id="PTHR30160">
    <property type="entry name" value="TETRAACYLDISACCHARIDE 4'-KINASE-RELATED"/>
    <property type="match status" value="1"/>
</dbReference>
<evidence type="ECO:0000313" key="4">
    <source>
        <dbReference type="Proteomes" id="UP000297713"/>
    </source>
</evidence>
<dbReference type="Proteomes" id="UP000297713">
    <property type="component" value="Unassembled WGS sequence"/>
</dbReference>